<reference evidence="2" key="1">
    <citation type="submission" date="2024-05" db="EMBL/GenBank/DDBJ databases">
        <title>Whole genome shotgun sequence of Streptomyces violascens NBRC 12920.</title>
        <authorList>
            <person name="Komaki H."/>
            <person name="Tamura T."/>
        </authorList>
    </citation>
    <scope>NUCLEOTIDE SEQUENCE</scope>
    <source>
        <strain evidence="2">NBRC 12920</strain>
    </source>
</reference>
<keyword evidence="3" id="KW-1185">Reference proteome</keyword>
<evidence type="ECO:0000313" key="3">
    <source>
        <dbReference type="Proteomes" id="UP001050808"/>
    </source>
</evidence>
<proteinExistence type="predicted"/>
<organism evidence="2 3">
    <name type="scientific">Streptomyces violascens</name>
    <dbReference type="NCBI Taxonomy" id="67381"/>
    <lineage>
        <taxon>Bacteria</taxon>
        <taxon>Bacillati</taxon>
        <taxon>Actinomycetota</taxon>
        <taxon>Actinomycetes</taxon>
        <taxon>Kitasatosporales</taxon>
        <taxon>Streptomycetaceae</taxon>
        <taxon>Streptomyces</taxon>
    </lineage>
</organism>
<dbReference type="Proteomes" id="UP001050808">
    <property type="component" value="Unassembled WGS sequence"/>
</dbReference>
<comment type="caution">
    <text evidence="2">The sequence shown here is derived from an EMBL/GenBank/DDBJ whole genome shotgun (WGS) entry which is preliminary data.</text>
</comment>
<evidence type="ECO:0000256" key="1">
    <source>
        <dbReference type="SAM" id="MobiDB-lite"/>
    </source>
</evidence>
<sequence length="101" mass="11189">MYRSRPFGIPLAKGRKRGPFWDPVAVRHIRGMRNVAQPTRSVAETDRHGREGPRQCMVSLMPAGRSQPRGAHVLSDGASRVQRVRPRAQAEGALQMGEGYA</sequence>
<gene>
    <name evidence="2" type="ORF">Sviol_13280</name>
</gene>
<dbReference type="EMBL" id="BNDY01000002">
    <property type="protein sequence ID" value="GHI36920.1"/>
    <property type="molecule type" value="Genomic_DNA"/>
</dbReference>
<feature type="region of interest" description="Disordered" evidence="1">
    <location>
        <begin position="64"/>
        <end position="101"/>
    </location>
</feature>
<evidence type="ECO:0000313" key="2">
    <source>
        <dbReference type="EMBL" id="GHI36920.1"/>
    </source>
</evidence>
<accession>A0ABQ3QI49</accession>
<name>A0ABQ3QI49_9ACTN</name>
<protein>
    <submittedName>
        <fullName evidence="2">Uncharacterized protein</fullName>
    </submittedName>
</protein>